<keyword evidence="2" id="KW-0479">Metal-binding</keyword>
<dbReference type="InterPro" id="IPR039261">
    <property type="entry name" value="FNR_nucleotide-bd"/>
</dbReference>
<dbReference type="PANTHER" id="PTHR47354:SF5">
    <property type="entry name" value="PROTEIN RFBI"/>
    <property type="match status" value="1"/>
</dbReference>
<gene>
    <name evidence="5" type="ORF">GA0070607_6461</name>
</gene>
<dbReference type="Pfam" id="PF00175">
    <property type="entry name" value="NAD_binding_1"/>
    <property type="match status" value="1"/>
</dbReference>
<feature type="domain" description="FAD-binding FR-type" evidence="4">
    <location>
        <begin position="10"/>
        <end position="111"/>
    </location>
</feature>
<dbReference type="Gene3D" id="3.40.50.80">
    <property type="entry name" value="Nucleotide-binding domain of ferredoxin-NADP reductase (FNR) module"/>
    <property type="match status" value="1"/>
</dbReference>
<accession>A0A1C4Y9J8</accession>
<protein>
    <submittedName>
        <fullName evidence="5">Ferredoxin-NADP reductase</fullName>
    </submittedName>
</protein>
<reference evidence="6" key="1">
    <citation type="submission" date="2016-06" db="EMBL/GenBank/DDBJ databases">
        <authorList>
            <person name="Varghese N."/>
            <person name="Submissions Spin"/>
        </authorList>
    </citation>
    <scope>NUCLEOTIDE SEQUENCE [LARGE SCALE GENOMIC DNA]</scope>
    <source>
        <strain evidence="6">DSM 44875</strain>
    </source>
</reference>
<keyword evidence="2" id="KW-0408">Iron</keyword>
<dbReference type="OrthoDB" id="5179582at2"/>
<dbReference type="Gene3D" id="2.40.30.10">
    <property type="entry name" value="Translation factors"/>
    <property type="match status" value="1"/>
</dbReference>
<evidence type="ECO:0000313" key="5">
    <source>
        <dbReference type="EMBL" id="SCF17412.1"/>
    </source>
</evidence>
<organism evidence="5 6">
    <name type="scientific">Micromonospora coriariae</name>
    <dbReference type="NCBI Taxonomy" id="285665"/>
    <lineage>
        <taxon>Bacteria</taxon>
        <taxon>Bacillati</taxon>
        <taxon>Actinomycetota</taxon>
        <taxon>Actinomycetes</taxon>
        <taxon>Micromonosporales</taxon>
        <taxon>Micromonosporaceae</taxon>
        <taxon>Micromonospora</taxon>
    </lineage>
</organism>
<dbReference type="SUPFAM" id="SSF52343">
    <property type="entry name" value="Ferredoxin reductase-like, C-terminal NADP-linked domain"/>
    <property type="match status" value="1"/>
</dbReference>
<dbReference type="InterPro" id="IPR017927">
    <property type="entry name" value="FAD-bd_FR_type"/>
</dbReference>
<dbReference type="Pfam" id="PF00970">
    <property type="entry name" value="FAD_binding_6"/>
    <property type="match status" value="1"/>
</dbReference>
<evidence type="ECO:0000259" key="4">
    <source>
        <dbReference type="PROSITE" id="PS51384"/>
    </source>
</evidence>
<keyword evidence="3" id="KW-0411">Iron-sulfur</keyword>
<dbReference type="InterPro" id="IPR001709">
    <property type="entry name" value="Flavoprot_Pyr_Nucl_cyt_Rdtase"/>
</dbReference>
<dbReference type="GO" id="GO:0016491">
    <property type="term" value="F:oxidoreductase activity"/>
    <property type="evidence" value="ECO:0007669"/>
    <property type="project" value="InterPro"/>
</dbReference>
<dbReference type="InterPro" id="IPR017938">
    <property type="entry name" value="Riboflavin_synthase-like_b-brl"/>
</dbReference>
<evidence type="ECO:0000256" key="2">
    <source>
        <dbReference type="ARBA" id="ARBA00022714"/>
    </source>
</evidence>
<sequence>MARAAVPGRLTWQPATVAATRAETATARTLVLDVDRWTGHVPGQHVDVRLTAPDGYTAYRSYSISSAPGPDRLEVTVQAVTDGEVSPYLVDVAEPGDQLEIRGPLGGWFVRRPADPRPALLIGGGSGVAPLMSMVRAATNPTRLLYSTRSPSDALFSADLATAGAARDGRVTVAHVYTRVAPPGWPAPPRRLDADALARVAWPRDADAVAFVCGPTGFVETVADLLVDIGHDPANIRTERFGPTGG</sequence>
<evidence type="ECO:0000313" key="6">
    <source>
        <dbReference type="Proteomes" id="UP000198243"/>
    </source>
</evidence>
<dbReference type="InterPro" id="IPR050415">
    <property type="entry name" value="MRET"/>
</dbReference>
<dbReference type="PROSITE" id="PS51384">
    <property type="entry name" value="FAD_FR"/>
    <property type="match status" value="1"/>
</dbReference>
<keyword evidence="6" id="KW-1185">Reference proteome</keyword>
<dbReference type="PANTHER" id="PTHR47354">
    <property type="entry name" value="NADH OXIDOREDUCTASE HCR"/>
    <property type="match status" value="1"/>
</dbReference>
<proteinExistence type="predicted"/>
<dbReference type="InterPro" id="IPR001433">
    <property type="entry name" value="OxRdtase_FAD/NAD-bd"/>
</dbReference>
<dbReference type="PRINTS" id="PR00371">
    <property type="entry name" value="FPNCR"/>
</dbReference>
<dbReference type="PRINTS" id="PR00406">
    <property type="entry name" value="CYTB5RDTASE"/>
</dbReference>
<dbReference type="Proteomes" id="UP000198243">
    <property type="component" value="Chromosome I"/>
</dbReference>
<comment type="cofactor">
    <cofactor evidence="1">
        <name>FAD</name>
        <dbReference type="ChEBI" id="CHEBI:57692"/>
    </cofactor>
</comment>
<dbReference type="EMBL" id="LT607412">
    <property type="protein sequence ID" value="SCF17412.1"/>
    <property type="molecule type" value="Genomic_DNA"/>
</dbReference>
<evidence type="ECO:0000256" key="1">
    <source>
        <dbReference type="ARBA" id="ARBA00001974"/>
    </source>
</evidence>
<name>A0A1C4Y9J8_9ACTN</name>
<dbReference type="SUPFAM" id="SSF63380">
    <property type="entry name" value="Riboflavin synthase domain-like"/>
    <property type="match status" value="1"/>
</dbReference>
<dbReference type="AlphaFoldDB" id="A0A1C4Y9J8"/>
<dbReference type="GO" id="GO:0051537">
    <property type="term" value="F:2 iron, 2 sulfur cluster binding"/>
    <property type="evidence" value="ECO:0007669"/>
    <property type="project" value="UniProtKB-KW"/>
</dbReference>
<evidence type="ECO:0000256" key="3">
    <source>
        <dbReference type="ARBA" id="ARBA00023014"/>
    </source>
</evidence>
<dbReference type="InterPro" id="IPR008333">
    <property type="entry name" value="Cbr1-like_FAD-bd_dom"/>
</dbReference>
<dbReference type="CDD" id="cd06217">
    <property type="entry name" value="FNR_iron_sulfur_binding_3"/>
    <property type="match status" value="1"/>
</dbReference>
<keyword evidence="2" id="KW-0001">2Fe-2S</keyword>
<dbReference type="RefSeq" id="WP_089021511.1">
    <property type="nucleotide sequence ID" value="NZ_LT607412.1"/>
</dbReference>